<keyword evidence="9" id="KW-1185">Reference proteome</keyword>
<dbReference type="GO" id="GO:0030643">
    <property type="term" value="P:intracellular phosphate ion homeostasis"/>
    <property type="evidence" value="ECO:0007669"/>
    <property type="project" value="InterPro"/>
</dbReference>
<dbReference type="AlphaFoldDB" id="A0A511D5I1"/>
<dbReference type="FunFam" id="1.20.58.220:FF:000004">
    <property type="entry name" value="Phosphate-specific transport system accessory protein PhoU"/>
    <property type="match status" value="1"/>
</dbReference>
<dbReference type="GO" id="GO:0005737">
    <property type="term" value="C:cytoplasm"/>
    <property type="evidence" value="ECO:0007669"/>
    <property type="project" value="UniProtKB-SubCell"/>
</dbReference>
<dbReference type="InterPro" id="IPR026022">
    <property type="entry name" value="PhoU_dom"/>
</dbReference>
<dbReference type="PANTHER" id="PTHR42930:SF3">
    <property type="entry name" value="PHOSPHATE-SPECIFIC TRANSPORT SYSTEM ACCESSORY PROTEIN PHOU"/>
    <property type="match status" value="1"/>
</dbReference>
<sequence>MATAVATAMQKATTALLQGRVRLAEHVIADEPTLDALRAQTEKVAVIALALRQPVATDLRRIVSIIRVAGDLERMGDLAEHIAKSARRRHPDLAVPEEVRPLLQQMGDIAVALALKVAEALRTRDLILAAELETDDDAMDDLHRQVFQVLLGPEWQHDVSAAVDLTLLARYYERFADRAVAVGRRMT</sequence>
<comment type="caution">
    <text evidence="8">The sequence shown here is derived from an EMBL/GenBank/DDBJ whole genome shotgun (WGS) entry which is preliminary data.</text>
</comment>
<evidence type="ECO:0000313" key="9">
    <source>
        <dbReference type="Proteomes" id="UP000321328"/>
    </source>
</evidence>
<dbReference type="STRING" id="1123024.GCA_000423625_03911"/>
<protein>
    <submittedName>
        <fullName evidence="8">Phosphate transport system regulatory protein PhoU</fullName>
    </submittedName>
</protein>
<evidence type="ECO:0000313" key="8">
    <source>
        <dbReference type="EMBL" id="GEL18198.1"/>
    </source>
</evidence>
<dbReference type="Proteomes" id="UP000321328">
    <property type="component" value="Unassembled WGS sequence"/>
</dbReference>
<comment type="similarity">
    <text evidence="2">Belongs to the PhoU family.</text>
</comment>
<comment type="subunit">
    <text evidence="3">Homodimer.</text>
</comment>
<evidence type="ECO:0000256" key="4">
    <source>
        <dbReference type="ARBA" id="ARBA00022448"/>
    </source>
</evidence>
<dbReference type="Pfam" id="PF01895">
    <property type="entry name" value="PhoU"/>
    <property type="match status" value="2"/>
</dbReference>
<dbReference type="NCBIfam" id="TIGR02135">
    <property type="entry name" value="phoU_full"/>
    <property type="match status" value="1"/>
</dbReference>
<name>A0A511D5I1_9PSEU</name>
<evidence type="ECO:0000256" key="2">
    <source>
        <dbReference type="ARBA" id="ARBA00008107"/>
    </source>
</evidence>
<dbReference type="GO" id="GO:0045936">
    <property type="term" value="P:negative regulation of phosphate metabolic process"/>
    <property type="evidence" value="ECO:0007669"/>
    <property type="project" value="InterPro"/>
</dbReference>
<keyword evidence="6" id="KW-0592">Phosphate transport</keyword>
<evidence type="ECO:0000256" key="6">
    <source>
        <dbReference type="ARBA" id="ARBA00022592"/>
    </source>
</evidence>
<evidence type="ECO:0000256" key="5">
    <source>
        <dbReference type="ARBA" id="ARBA00022490"/>
    </source>
</evidence>
<comment type="subcellular location">
    <subcellularLocation>
        <location evidence="1">Cytoplasm</location>
    </subcellularLocation>
</comment>
<proteinExistence type="inferred from homology"/>
<dbReference type="PANTHER" id="PTHR42930">
    <property type="entry name" value="PHOSPHATE-SPECIFIC TRANSPORT SYSTEM ACCESSORY PROTEIN PHOU"/>
    <property type="match status" value="1"/>
</dbReference>
<dbReference type="InterPro" id="IPR038078">
    <property type="entry name" value="PhoU-like_sf"/>
</dbReference>
<evidence type="ECO:0000256" key="1">
    <source>
        <dbReference type="ARBA" id="ARBA00004496"/>
    </source>
</evidence>
<keyword evidence="4" id="KW-0813">Transport</keyword>
<dbReference type="SUPFAM" id="SSF109755">
    <property type="entry name" value="PhoU-like"/>
    <property type="match status" value="1"/>
</dbReference>
<dbReference type="InterPro" id="IPR028366">
    <property type="entry name" value="PhoU"/>
</dbReference>
<dbReference type="GO" id="GO:0006817">
    <property type="term" value="P:phosphate ion transport"/>
    <property type="evidence" value="ECO:0007669"/>
    <property type="project" value="UniProtKB-KW"/>
</dbReference>
<dbReference type="Gene3D" id="1.20.58.220">
    <property type="entry name" value="Phosphate transport system protein phou homolog 2, domain 2"/>
    <property type="match status" value="1"/>
</dbReference>
<organism evidence="8 9">
    <name type="scientific">Pseudonocardia asaccharolytica DSM 44247 = NBRC 16224</name>
    <dbReference type="NCBI Taxonomy" id="1123024"/>
    <lineage>
        <taxon>Bacteria</taxon>
        <taxon>Bacillati</taxon>
        <taxon>Actinomycetota</taxon>
        <taxon>Actinomycetes</taxon>
        <taxon>Pseudonocardiales</taxon>
        <taxon>Pseudonocardiaceae</taxon>
        <taxon>Pseudonocardia</taxon>
    </lineage>
</organism>
<reference evidence="8 9" key="1">
    <citation type="submission" date="2019-07" db="EMBL/GenBank/DDBJ databases">
        <title>Whole genome shotgun sequence of Pseudonocardia asaccharolytica NBRC 16224.</title>
        <authorList>
            <person name="Hosoyama A."/>
            <person name="Uohara A."/>
            <person name="Ohji S."/>
            <person name="Ichikawa N."/>
        </authorList>
    </citation>
    <scope>NUCLEOTIDE SEQUENCE [LARGE SCALE GENOMIC DNA]</scope>
    <source>
        <strain evidence="8 9">NBRC 16224</strain>
    </source>
</reference>
<dbReference type="EMBL" id="BJVI01000017">
    <property type="protein sequence ID" value="GEL18198.1"/>
    <property type="molecule type" value="Genomic_DNA"/>
</dbReference>
<keyword evidence="5" id="KW-0963">Cytoplasm</keyword>
<evidence type="ECO:0000256" key="3">
    <source>
        <dbReference type="ARBA" id="ARBA00011738"/>
    </source>
</evidence>
<feature type="domain" description="PhoU" evidence="7">
    <location>
        <begin position="1"/>
        <end position="85"/>
    </location>
</feature>
<evidence type="ECO:0000259" key="7">
    <source>
        <dbReference type="Pfam" id="PF01895"/>
    </source>
</evidence>
<accession>A0A511D5I1</accession>
<gene>
    <name evidence="8" type="primary">phoU</name>
    <name evidence="8" type="ORF">PA7_20350</name>
</gene>
<feature type="domain" description="PhoU" evidence="7">
    <location>
        <begin position="103"/>
        <end position="185"/>
    </location>
</feature>